<feature type="transmembrane region" description="Helical" evidence="7">
    <location>
        <begin position="279"/>
        <end position="296"/>
    </location>
</feature>
<dbReference type="GO" id="GO:0016020">
    <property type="term" value="C:membrane"/>
    <property type="evidence" value="ECO:0007669"/>
    <property type="project" value="UniProtKB-SubCell"/>
</dbReference>
<dbReference type="InterPro" id="IPR037185">
    <property type="entry name" value="EmrE-like"/>
</dbReference>
<dbReference type="OrthoDB" id="9809509at2"/>
<evidence type="ECO:0000256" key="4">
    <source>
        <dbReference type="ARBA" id="ARBA00022989"/>
    </source>
</evidence>
<dbReference type="RefSeq" id="WP_016416917.1">
    <property type="nucleotide sequence ID" value="NZ_AUAB01000013.1"/>
</dbReference>
<feature type="transmembrane region" description="Helical" evidence="7">
    <location>
        <begin position="70"/>
        <end position="94"/>
    </location>
</feature>
<evidence type="ECO:0000256" key="7">
    <source>
        <dbReference type="SAM" id="Phobius"/>
    </source>
</evidence>
<proteinExistence type="inferred from homology"/>
<evidence type="ECO:0000313" key="9">
    <source>
        <dbReference type="EMBL" id="EPC02247.1"/>
    </source>
</evidence>
<dbReference type="InterPro" id="IPR000620">
    <property type="entry name" value="EamA_dom"/>
</dbReference>
<feature type="transmembrane region" description="Helical" evidence="7">
    <location>
        <begin position="187"/>
        <end position="211"/>
    </location>
</feature>
<feature type="transmembrane region" description="Helical" evidence="7">
    <location>
        <begin position="39"/>
        <end position="58"/>
    </location>
</feature>
<comment type="similarity">
    <text evidence="2">Belongs to the EamA transporter family.</text>
</comment>
<feature type="transmembrane region" description="Helical" evidence="7">
    <location>
        <begin position="257"/>
        <end position="273"/>
    </location>
</feature>
<protein>
    <recommendedName>
        <fullName evidence="8">EamA domain-containing protein</fullName>
    </recommendedName>
</protein>
<sequence length="321" mass="33890">MPASRTSTLAIAAMPALFVLLWSTGFIGAKFGLPYAEPFTFLFVRFVLTLTLLIPLVFLLRGDWPESPRLWGHIATSGLMVHGAYLGGVFYGIYLGMPAGLASLLVGLQPLLTAALARPLLNERLNPLQWVGLALGLVGITLVLGSKLNPGDGGLFQGFGLGALACVMVALAGISCGTLYQKRFCTGMPLLSGTAVQYLGAGLLLGLGALLFEERHIDWTPTFILTLGWLALVLSIAAILLLMALIKRGEASHVASLFYLVPPVTALEAWWLFDEALPPIALAGMAIALTGVVMVARGKRSTSKGNKSTATQATKSDRVGA</sequence>
<dbReference type="EMBL" id="ASTJ01000026">
    <property type="protein sequence ID" value="EPC02247.1"/>
    <property type="molecule type" value="Genomic_DNA"/>
</dbReference>
<evidence type="ECO:0000256" key="6">
    <source>
        <dbReference type="SAM" id="MobiDB-lite"/>
    </source>
</evidence>
<dbReference type="eggNOG" id="COG0697">
    <property type="taxonomic scope" value="Bacteria"/>
</dbReference>
<dbReference type="PANTHER" id="PTHR32322:SF2">
    <property type="entry name" value="EAMA DOMAIN-CONTAINING PROTEIN"/>
    <property type="match status" value="1"/>
</dbReference>
<evidence type="ECO:0000313" key="10">
    <source>
        <dbReference type="Proteomes" id="UP000014463"/>
    </source>
</evidence>
<evidence type="ECO:0000256" key="5">
    <source>
        <dbReference type="ARBA" id="ARBA00023136"/>
    </source>
</evidence>
<dbReference type="Pfam" id="PF00892">
    <property type="entry name" value="EamA"/>
    <property type="match status" value="2"/>
</dbReference>
<dbReference type="PATRIC" id="fig|1121939.11.peg.2408"/>
<dbReference type="Proteomes" id="UP000014463">
    <property type="component" value="Unassembled WGS sequence"/>
</dbReference>
<comment type="subcellular location">
    <subcellularLocation>
        <location evidence="1">Membrane</location>
        <topology evidence="1">Multi-pass membrane protein</topology>
    </subcellularLocation>
</comment>
<keyword evidence="4 7" id="KW-1133">Transmembrane helix</keyword>
<keyword evidence="10" id="KW-1185">Reference proteome</keyword>
<accession>S2KJC6</accession>
<comment type="caution">
    <text evidence="9">The sequence shown here is derived from an EMBL/GenBank/DDBJ whole genome shotgun (WGS) entry which is preliminary data.</text>
</comment>
<gene>
    <name evidence="9" type="ORF">L861_16185</name>
</gene>
<feature type="transmembrane region" description="Helical" evidence="7">
    <location>
        <begin position="158"/>
        <end position="180"/>
    </location>
</feature>
<keyword evidence="5 7" id="KW-0472">Membrane</keyword>
<evidence type="ECO:0000256" key="3">
    <source>
        <dbReference type="ARBA" id="ARBA00022692"/>
    </source>
</evidence>
<feature type="region of interest" description="Disordered" evidence="6">
    <location>
        <begin position="302"/>
        <end position="321"/>
    </location>
</feature>
<evidence type="ECO:0000259" key="8">
    <source>
        <dbReference type="Pfam" id="PF00892"/>
    </source>
</evidence>
<feature type="transmembrane region" description="Helical" evidence="7">
    <location>
        <begin position="100"/>
        <end position="121"/>
    </location>
</feature>
<name>S2KJC6_LITA3</name>
<feature type="transmembrane region" description="Helical" evidence="7">
    <location>
        <begin position="7"/>
        <end position="27"/>
    </location>
</feature>
<feature type="transmembrane region" description="Helical" evidence="7">
    <location>
        <begin position="223"/>
        <end position="245"/>
    </location>
</feature>
<dbReference type="AlphaFoldDB" id="S2KJC6"/>
<feature type="compositionally biased region" description="Polar residues" evidence="6">
    <location>
        <begin position="303"/>
        <end position="314"/>
    </location>
</feature>
<dbReference type="InterPro" id="IPR050638">
    <property type="entry name" value="AA-Vitamin_Transporters"/>
</dbReference>
<feature type="domain" description="EamA" evidence="8">
    <location>
        <begin position="166"/>
        <end position="296"/>
    </location>
</feature>
<evidence type="ECO:0000256" key="2">
    <source>
        <dbReference type="ARBA" id="ARBA00007362"/>
    </source>
</evidence>
<dbReference type="STRING" id="1121939.L861_16185"/>
<feature type="transmembrane region" description="Helical" evidence="7">
    <location>
        <begin position="128"/>
        <end position="146"/>
    </location>
</feature>
<keyword evidence="3 7" id="KW-0812">Transmembrane</keyword>
<dbReference type="PANTHER" id="PTHR32322">
    <property type="entry name" value="INNER MEMBRANE TRANSPORTER"/>
    <property type="match status" value="1"/>
</dbReference>
<evidence type="ECO:0000256" key="1">
    <source>
        <dbReference type="ARBA" id="ARBA00004141"/>
    </source>
</evidence>
<dbReference type="SUPFAM" id="SSF103481">
    <property type="entry name" value="Multidrug resistance efflux transporter EmrE"/>
    <property type="match status" value="2"/>
</dbReference>
<reference evidence="9 10" key="1">
    <citation type="journal article" date="2013" name="Genome Announc.">
        <title>Draft genome sequence of the moderately halophilic gammaproteobacterium Halomonas anticariensis FP35.</title>
        <authorList>
            <person name="Tahrioui A."/>
            <person name="Quesada E."/>
            <person name="Llamas I."/>
        </authorList>
    </citation>
    <scope>NUCLEOTIDE SEQUENCE [LARGE SCALE GENOMIC DNA]</scope>
    <source>
        <strain evidence="10">DSM 16096 / CECT 5854 / LMG 22089 / FP35</strain>
    </source>
</reference>
<organism evidence="9 10">
    <name type="scientific">Litchfieldella anticariensis (strain DSM 16096 / CECT 5854 / CIP 108499 / LMG 22089 / FP35)</name>
    <name type="common">Halomonas anticariensis</name>
    <dbReference type="NCBI Taxonomy" id="1121939"/>
    <lineage>
        <taxon>Bacteria</taxon>
        <taxon>Pseudomonadati</taxon>
        <taxon>Pseudomonadota</taxon>
        <taxon>Gammaproteobacteria</taxon>
        <taxon>Oceanospirillales</taxon>
        <taxon>Halomonadaceae</taxon>
        <taxon>Litchfieldella</taxon>
    </lineage>
</organism>
<feature type="domain" description="EamA" evidence="8">
    <location>
        <begin position="17"/>
        <end position="144"/>
    </location>
</feature>